<dbReference type="PROSITE" id="PS50850">
    <property type="entry name" value="MFS"/>
    <property type="match status" value="1"/>
</dbReference>
<feature type="transmembrane region" description="Helical" evidence="4">
    <location>
        <begin position="61"/>
        <end position="81"/>
    </location>
</feature>
<keyword evidence="1 4" id="KW-0812">Transmembrane</keyword>
<dbReference type="InterPro" id="IPR050327">
    <property type="entry name" value="Proton-linked_MCT"/>
</dbReference>
<dbReference type="AlphaFoldDB" id="W9GYJ8"/>
<feature type="transmembrane region" description="Helical" evidence="4">
    <location>
        <begin position="392"/>
        <end position="412"/>
    </location>
</feature>
<proteinExistence type="predicted"/>
<feature type="transmembrane region" description="Helical" evidence="4">
    <location>
        <begin position="327"/>
        <end position="350"/>
    </location>
</feature>
<dbReference type="PROSITE" id="PS00456">
    <property type="entry name" value="NA_SOLUT_SYMP_1"/>
    <property type="match status" value="1"/>
</dbReference>
<dbReference type="GO" id="GO:0019531">
    <property type="term" value="F:oxalate transmembrane transporter activity"/>
    <property type="evidence" value="ECO:0007669"/>
    <property type="project" value="InterPro"/>
</dbReference>
<feature type="transmembrane region" description="Helical" evidence="4">
    <location>
        <begin position="265"/>
        <end position="283"/>
    </location>
</feature>
<evidence type="ECO:0000256" key="2">
    <source>
        <dbReference type="ARBA" id="ARBA00022989"/>
    </source>
</evidence>
<feature type="transmembrane region" description="Helical" evidence="4">
    <location>
        <begin position="144"/>
        <end position="170"/>
    </location>
</feature>
<dbReference type="OrthoDB" id="9793415at2"/>
<evidence type="ECO:0000259" key="5">
    <source>
        <dbReference type="PROSITE" id="PS50850"/>
    </source>
</evidence>
<feature type="transmembrane region" description="Helical" evidence="4">
    <location>
        <begin position="176"/>
        <end position="196"/>
    </location>
</feature>
<dbReference type="Pfam" id="PF07690">
    <property type="entry name" value="MFS_1"/>
    <property type="match status" value="2"/>
</dbReference>
<keyword evidence="7" id="KW-1185">Reference proteome</keyword>
<dbReference type="PANTHER" id="PTHR11360">
    <property type="entry name" value="MONOCARBOXYLATE TRANSPORTER"/>
    <property type="match status" value="1"/>
</dbReference>
<protein>
    <submittedName>
        <fullName evidence="6">Spermidine/putrescine ABC transporter substrate-binding protein</fullName>
    </submittedName>
</protein>
<feature type="transmembrane region" description="Helical" evidence="4">
    <location>
        <begin position="113"/>
        <end position="132"/>
    </location>
</feature>
<dbReference type="InterPro" id="IPR026355">
    <property type="entry name" value="Oxa/Form_antiport"/>
</dbReference>
<dbReference type="GO" id="GO:0016020">
    <property type="term" value="C:membrane"/>
    <property type="evidence" value="ECO:0007669"/>
    <property type="project" value="InterPro"/>
</dbReference>
<name>W9GYJ8_9PROT</name>
<dbReference type="InterPro" id="IPR036259">
    <property type="entry name" value="MFS_trans_sf"/>
</dbReference>
<dbReference type="PATRIC" id="fig|1385369.3.peg.3855"/>
<sequence>MHTSVDQQGKGLAPDAARVRWLQLVVGVICMVATANIQYAWTLFVPEIQATYGWTRASIQAAFTIFVVVQTWLTPLEGYFIDKYGPKVMVAVGGVLTGLAWVVNSYATTLTGFYIGAAIGGMGVGCVYATCINNALKWFPDRRGLAVGLTAGGYGAGSALTILPIASMIASTGFQSAFFFFGVVQGTIIFIAAWFLKSPREGEVKYSNKVAQSRRDYTLGEALRTPVFYVMLAMFVLTVTGGLMAVAQLGLIAHDLGVKEFPVNLYFFTMAALPFALMLDRVMNGLSRPIFGWISDHIGREKTMFIAFTMEGIGIVALGYFGHNPYAFLILSGVVFLAWGEVYSLFSATAGDAFGTKHVGKIYGVLYCAKGVAALLVPLGNLLMEATGTWSSVLYTVAIMDLCSAACALIVLRPMLARHHARNEQEYRIANNIGQTPAVGPATT</sequence>
<dbReference type="InterPro" id="IPR020846">
    <property type="entry name" value="MFS_dom"/>
</dbReference>
<keyword evidence="2 4" id="KW-1133">Transmembrane helix</keyword>
<dbReference type="InterPro" id="IPR011701">
    <property type="entry name" value="MFS"/>
</dbReference>
<feature type="transmembrane region" description="Helical" evidence="4">
    <location>
        <begin position="304"/>
        <end position="321"/>
    </location>
</feature>
<dbReference type="InterPro" id="IPR018212">
    <property type="entry name" value="Na/solute_symporter_CS"/>
</dbReference>
<evidence type="ECO:0000256" key="1">
    <source>
        <dbReference type="ARBA" id="ARBA00022692"/>
    </source>
</evidence>
<gene>
    <name evidence="6" type="ORF">N825_08390</name>
</gene>
<feature type="transmembrane region" description="Helical" evidence="4">
    <location>
        <begin position="362"/>
        <end position="380"/>
    </location>
</feature>
<evidence type="ECO:0000256" key="3">
    <source>
        <dbReference type="ARBA" id="ARBA00023136"/>
    </source>
</evidence>
<evidence type="ECO:0000313" key="7">
    <source>
        <dbReference type="Proteomes" id="UP000019486"/>
    </source>
</evidence>
<keyword evidence="3 4" id="KW-0472">Membrane</keyword>
<dbReference type="Gene3D" id="1.20.1250.20">
    <property type="entry name" value="MFS general substrate transporter like domains"/>
    <property type="match status" value="2"/>
</dbReference>
<dbReference type="PANTHER" id="PTHR11360:SF304">
    <property type="entry name" value="MFS DOMAIN-CONTAINING PROTEIN"/>
    <property type="match status" value="1"/>
</dbReference>
<reference evidence="6 7" key="1">
    <citation type="submission" date="2013-08" db="EMBL/GenBank/DDBJ databases">
        <title>The genome sequence of Skermanella stibiiresistens.</title>
        <authorList>
            <person name="Zhu W."/>
            <person name="Wang G."/>
        </authorList>
    </citation>
    <scope>NUCLEOTIDE SEQUENCE [LARGE SCALE GENOMIC DNA]</scope>
    <source>
        <strain evidence="6 7">SB22</strain>
    </source>
</reference>
<feature type="transmembrane region" description="Helical" evidence="4">
    <location>
        <begin position="21"/>
        <end position="41"/>
    </location>
</feature>
<comment type="caution">
    <text evidence="6">The sequence shown here is derived from an EMBL/GenBank/DDBJ whole genome shotgun (WGS) entry which is preliminary data.</text>
</comment>
<dbReference type="SUPFAM" id="SSF103473">
    <property type="entry name" value="MFS general substrate transporter"/>
    <property type="match status" value="1"/>
</dbReference>
<evidence type="ECO:0000313" key="6">
    <source>
        <dbReference type="EMBL" id="EWY39010.1"/>
    </source>
</evidence>
<feature type="domain" description="Major facilitator superfamily (MFS) profile" evidence="5">
    <location>
        <begin position="22"/>
        <end position="416"/>
    </location>
</feature>
<feature type="transmembrane region" description="Helical" evidence="4">
    <location>
        <begin position="88"/>
        <end position="107"/>
    </location>
</feature>
<dbReference type="Proteomes" id="UP000019486">
    <property type="component" value="Unassembled WGS sequence"/>
</dbReference>
<organism evidence="6 7">
    <name type="scientific">Skermanella stibiiresistens SB22</name>
    <dbReference type="NCBI Taxonomy" id="1385369"/>
    <lineage>
        <taxon>Bacteria</taxon>
        <taxon>Pseudomonadati</taxon>
        <taxon>Pseudomonadota</taxon>
        <taxon>Alphaproteobacteria</taxon>
        <taxon>Rhodospirillales</taxon>
        <taxon>Azospirillaceae</taxon>
        <taxon>Skermanella</taxon>
    </lineage>
</organism>
<feature type="transmembrane region" description="Helical" evidence="4">
    <location>
        <begin position="227"/>
        <end position="253"/>
    </location>
</feature>
<evidence type="ECO:0000256" key="4">
    <source>
        <dbReference type="SAM" id="Phobius"/>
    </source>
</evidence>
<dbReference type="STRING" id="1385369.N825_08390"/>
<dbReference type="CDD" id="cd17353">
    <property type="entry name" value="MFS_OFA_like"/>
    <property type="match status" value="1"/>
</dbReference>
<accession>W9GYJ8</accession>
<dbReference type="NCBIfam" id="TIGR04259">
    <property type="entry name" value="oxa_formateAnti"/>
    <property type="match status" value="1"/>
</dbReference>
<dbReference type="EMBL" id="AVFL01000014">
    <property type="protein sequence ID" value="EWY39010.1"/>
    <property type="molecule type" value="Genomic_DNA"/>
</dbReference>
<dbReference type="RefSeq" id="WP_037455428.1">
    <property type="nucleotide sequence ID" value="NZ_AVFL01000014.1"/>
</dbReference>